<dbReference type="RefSeq" id="WP_123103872.1">
    <property type="nucleotide sequence ID" value="NZ_CP127527.1"/>
</dbReference>
<sequence>MWYLLLLLALVIVIAQFLLWRLQRRLLASLLESRRRVQALEEAMASLTAAWSVLQEERGIGVPTPLPEAIPPAWAPDDSEDRYRRALMLAQSGLDAKRVAAVCGLGEGEAELLLRMQKGEDRHGRE</sequence>
<reference evidence="2" key="1">
    <citation type="submission" date="2018-10" db="EMBL/GenBank/DDBJ databases">
        <title>Acidithiobacillus sulfuriphilus sp. nov.: an extremely acidophilic sulfur-oxidizing chemolithotroph isolated from a neutral pH environment.</title>
        <authorList>
            <person name="Falagan C."/>
            <person name="Moya-Beltran A."/>
            <person name="Quatrini R."/>
            <person name="Johnson D.B."/>
        </authorList>
    </citation>
    <scope>NUCLEOTIDE SEQUENCE [LARGE SCALE GENOMIC DNA]</scope>
    <source>
        <strain evidence="2">CJ-2</strain>
    </source>
</reference>
<organism evidence="2">
    <name type="scientific">Acidithiobacillus sulfuriphilus</name>
    <dbReference type="NCBI Taxonomy" id="1867749"/>
    <lineage>
        <taxon>Bacteria</taxon>
        <taxon>Pseudomonadati</taxon>
        <taxon>Pseudomonadota</taxon>
        <taxon>Acidithiobacillia</taxon>
        <taxon>Acidithiobacillales</taxon>
        <taxon>Acidithiobacillaceae</taxon>
        <taxon>Acidithiobacillus</taxon>
    </lineage>
</organism>
<comment type="caution">
    <text evidence="2">The sequence shown here is derived from an EMBL/GenBank/DDBJ whole genome shotgun (WGS) entry which is preliminary data.</text>
</comment>
<proteinExistence type="predicted"/>
<evidence type="ECO:0000313" key="2">
    <source>
        <dbReference type="EMBL" id="RNF61696.1"/>
    </source>
</evidence>
<protein>
    <submittedName>
        <fullName evidence="2">DUF2802 domain-containing protein</fullName>
    </submittedName>
</protein>
<dbReference type="EMBL" id="RIZI01000166">
    <property type="protein sequence ID" value="RNF61696.1"/>
    <property type="molecule type" value="Genomic_DNA"/>
</dbReference>
<evidence type="ECO:0000256" key="1">
    <source>
        <dbReference type="SAM" id="Coils"/>
    </source>
</evidence>
<keyword evidence="1" id="KW-0175">Coiled coil</keyword>
<name>A0A3M8QZK2_9PROT</name>
<feature type="coiled-coil region" evidence="1">
    <location>
        <begin position="30"/>
        <end position="57"/>
    </location>
</feature>
<gene>
    <name evidence="2" type="ORF">EC580_07980</name>
</gene>
<accession>A0A3M8QZK2</accession>
<dbReference type="Pfam" id="PF10975">
    <property type="entry name" value="DUF2802"/>
    <property type="match status" value="1"/>
</dbReference>
<dbReference type="InterPro" id="IPR021244">
    <property type="entry name" value="DUF2802"/>
</dbReference>
<dbReference type="AlphaFoldDB" id="A0A3M8QZK2"/>